<evidence type="ECO:0000313" key="1">
    <source>
        <dbReference type="EMBL" id="PRY19886.1"/>
    </source>
</evidence>
<dbReference type="GO" id="GO:0005737">
    <property type="term" value="C:cytoplasm"/>
    <property type="evidence" value="ECO:0007669"/>
    <property type="project" value="TreeGrafter"/>
</dbReference>
<dbReference type="InterPro" id="IPR036291">
    <property type="entry name" value="NAD(P)-bd_dom_sf"/>
</dbReference>
<dbReference type="InterPro" id="IPR003462">
    <property type="entry name" value="ODC_Mu_crystall"/>
</dbReference>
<organism evidence="1 2">
    <name type="scientific">Pseudosporangium ferrugineum</name>
    <dbReference type="NCBI Taxonomy" id="439699"/>
    <lineage>
        <taxon>Bacteria</taxon>
        <taxon>Bacillati</taxon>
        <taxon>Actinomycetota</taxon>
        <taxon>Actinomycetes</taxon>
        <taxon>Micromonosporales</taxon>
        <taxon>Micromonosporaceae</taxon>
        <taxon>Pseudosporangium</taxon>
    </lineage>
</organism>
<name>A0A2T0RFA8_9ACTN</name>
<dbReference type="Gene3D" id="3.40.50.720">
    <property type="entry name" value="NAD(P)-binding Rossmann-like Domain"/>
    <property type="match status" value="1"/>
</dbReference>
<dbReference type="PANTHER" id="PTHR13812:SF19">
    <property type="entry name" value="KETIMINE REDUCTASE MU-CRYSTALLIN"/>
    <property type="match status" value="1"/>
</dbReference>
<dbReference type="OrthoDB" id="3396397at2"/>
<dbReference type="PIRSF" id="PIRSF001439">
    <property type="entry name" value="CryM"/>
    <property type="match status" value="1"/>
</dbReference>
<reference evidence="1 2" key="1">
    <citation type="submission" date="2018-03" db="EMBL/GenBank/DDBJ databases">
        <title>Genomic Encyclopedia of Archaeal and Bacterial Type Strains, Phase II (KMG-II): from individual species to whole genera.</title>
        <authorList>
            <person name="Goeker M."/>
        </authorList>
    </citation>
    <scope>NUCLEOTIDE SEQUENCE [LARGE SCALE GENOMIC DNA]</scope>
    <source>
        <strain evidence="1 2">DSM 45348</strain>
    </source>
</reference>
<dbReference type="Pfam" id="PF02423">
    <property type="entry name" value="OCD_Mu_crystall"/>
    <property type="match status" value="1"/>
</dbReference>
<dbReference type="GO" id="GO:0019290">
    <property type="term" value="P:siderophore biosynthetic process"/>
    <property type="evidence" value="ECO:0007669"/>
    <property type="project" value="InterPro"/>
</dbReference>
<dbReference type="RefSeq" id="WP_106130841.1">
    <property type="nucleotide sequence ID" value="NZ_PVZG01000027.1"/>
</dbReference>
<sequence length="329" mass="34359">MTDLMAIPRAVVDAALQNNEKAVLTRVEQAYRAHAAGRTVNPDSHFLRFPAKPDSRIIALPAFIDGDEPVAGIKWISSFPANHRRGLDRASAVLILNDYETGYPVAVLESAAISAARTAASAALACERLGGAAADTVGVVGCGVIARATLRFLAEVGVPMNGVTAFDLDRSAATGLAAAIEGPRARTSVAASIDEALAADVVVLTTTAGTPHIGPDQALRPGQIILHLSLRDLAPELLLLANNVVDDIDHCLKANTSPHLAEQLTGNRDFVNGDMAALLDGSVTLDPERPTVFSPFGMGILDLAVGAFVLEDARRRGHATVLPNFFAGA</sequence>
<dbReference type="Gene3D" id="3.30.1780.10">
    <property type="entry name" value="ornithine cyclodeaminase, domain 1"/>
    <property type="match status" value="1"/>
</dbReference>
<proteinExistence type="predicted"/>
<protein>
    <submittedName>
        <fullName evidence="1">Ornithine cyclodeaminase</fullName>
    </submittedName>
</protein>
<dbReference type="Proteomes" id="UP000239209">
    <property type="component" value="Unassembled WGS sequence"/>
</dbReference>
<evidence type="ECO:0000313" key="2">
    <source>
        <dbReference type="Proteomes" id="UP000239209"/>
    </source>
</evidence>
<dbReference type="GO" id="GO:0016639">
    <property type="term" value="F:oxidoreductase activity, acting on the CH-NH2 group of donors, NAD or NADP as acceptor"/>
    <property type="evidence" value="ECO:0007669"/>
    <property type="project" value="InterPro"/>
</dbReference>
<dbReference type="NCBIfam" id="TIGR03944">
    <property type="entry name" value="dehyd_SbnB_fam"/>
    <property type="match status" value="1"/>
</dbReference>
<keyword evidence="2" id="KW-1185">Reference proteome</keyword>
<dbReference type="SUPFAM" id="SSF51735">
    <property type="entry name" value="NAD(P)-binding Rossmann-fold domains"/>
    <property type="match status" value="1"/>
</dbReference>
<gene>
    <name evidence="1" type="ORF">CLV70_12711</name>
</gene>
<dbReference type="EMBL" id="PVZG01000027">
    <property type="protein sequence ID" value="PRY19886.1"/>
    <property type="molecule type" value="Genomic_DNA"/>
</dbReference>
<dbReference type="PANTHER" id="PTHR13812">
    <property type="entry name" value="KETIMINE REDUCTASE MU-CRYSTALLIN"/>
    <property type="match status" value="1"/>
</dbReference>
<comment type="caution">
    <text evidence="1">The sequence shown here is derived from an EMBL/GenBank/DDBJ whole genome shotgun (WGS) entry which is preliminary data.</text>
</comment>
<dbReference type="InterPro" id="IPR023401">
    <property type="entry name" value="ODC_N"/>
</dbReference>
<dbReference type="AlphaFoldDB" id="A0A2T0RFA8"/>
<accession>A0A2T0RFA8</accession>
<dbReference type="InterPro" id="IPR023866">
    <property type="entry name" value="SbnB"/>
</dbReference>